<dbReference type="Proteomes" id="UP000515121">
    <property type="component" value="Unplaced"/>
</dbReference>
<organism evidence="11 12">
    <name type="scientific">Durio zibethinus</name>
    <name type="common">Durian</name>
    <dbReference type="NCBI Taxonomy" id="66656"/>
    <lineage>
        <taxon>Eukaryota</taxon>
        <taxon>Viridiplantae</taxon>
        <taxon>Streptophyta</taxon>
        <taxon>Embryophyta</taxon>
        <taxon>Tracheophyta</taxon>
        <taxon>Spermatophyta</taxon>
        <taxon>Magnoliopsida</taxon>
        <taxon>eudicotyledons</taxon>
        <taxon>Gunneridae</taxon>
        <taxon>Pentapetalae</taxon>
        <taxon>rosids</taxon>
        <taxon>malvids</taxon>
        <taxon>Malvales</taxon>
        <taxon>Malvaceae</taxon>
        <taxon>Helicteroideae</taxon>
        <taxon>Durio</taxon>
    </lineage>
</organism>
<dbReference type="InterPro" id="IPR003311">
    <property type="entry name" value="AUX_IAA"/>
</dbReference>
<keyword evidence="7 8" id="KW-0927">Auxin signaling pathway</keyword>
<dbReference type="Pfam" id="PF02309">
    <property type="entry name" value="AUX_IAA"/>
    <property type="match status" value="2"/>
</dbReference>
<evidence type="ECO:0000256" key="3">
    <source>
        <dbReference type="ARBA" id="ARBA00022491"/>
    </source>
</evidence>
<dbReference type="InterPro" id="IPR033389">
    <property type="entry name" value="AUX/IAA_dom"/>
</dbReference>
<dbReference type="AlphaFoldDB" id="A0A6P5ZVF9"/>
<proteinExistence type="inferred from homology"/>
<evidence type="ECO:0000256" key="2">
    <source>
        <dbReference type="ARBA" id="ARBA00006728"/>
    </source>
</evidence>
<keyword evidence="9" id="KW-0472">Membrane</keyword>
<comment type="subunit">
    <text evidence="8">Homodimers and heterodimers.</text>
</comment>
<feature type="transmembrane region" description="Helical" evidence="9">
    <location>
        <begin position="164"/>
        <end position="194"/>
    </location>
</feature>
<dbReference type="KEGG" id="dzi:111304230"/>
<gene>
    <name evidence="12" type="primary">LOC111304230</name>
</gene>
<comment type="subcellular location">
    <subcellularLocation>
        <location evidence="1 8">Nucleus</location>
    </subcellularLocation>
</comment>
<dbReference type="GO" id="GO:0006355">
    <property type="term" value="P:regulation of DNA-templated transcription"/>
    <property type="evidence" value="ECO:0007669"/>
    <property type="project" value="InterPro"/>
</dbReference>
<dbReference type="PROSITE" id="PS51745">
    <property type="entry name" value="PB1"/>
    <property type="match status" value="1"/>
</dbReference>
<reference evidence="12" key="1">
    <citation type="submission" date="2025-08" db="UniProtKB">
        <authorList>
            <consortium name="RefSeq"/>
        </authorList>
    </citation>
    <scope>IDENTIFICATION</scope>
    <source>
        <tissue evidence="12">Fruit stalk</tissue>
    </source>
</reference>
<accession>A0A6P5ZVF9</accession>
<keyword evidence="3 8" id="KW-0678">Repressor</keyword>
<evidence type="ECO:0000256" key="5">
    <source>
        <dbReference type="ARBA" id="ARBA00023163"/>
    </source>
</evidence>
<evidence type="ECO:0000256" key="1">
    <source>
        <dbReference type="ARBA" id="ARBA00004123"/>
    </source>
</evidence>
<evidence type="ECO:0000313" key="11">
    <source>
        <dbReference type="Proteomes" id="UP000515121"/>
    </source>
</evidence>
<dbReference type="OrthoDB" id="778717at2759"/>
<comment type="function">
    <text evidence="8">Aux/IAA proteins are short-lived transcriptional factors that function as repressors of early auxin response genes at low auxin concentrations.</text>
</comment>
<evidence type="ECO:0000256" key="7">
    <source>
        <dbReference type="ARBA" id="ARBA00023294"/>
    </source>
</evidence>
<evidence type="ECO:0000313" key="12">
    <source>
        <dbReference type="RefSeq" id="XP_022756490.1"/>
    </source>
</evidence>
<feature type="domain" description="PB1" evidence="10">
    <location>
        <begin position="244"/>
        <end position="325"/>
    </location>
</feature>
<feature type="transmembrane region" description="Helical" evidence="9">
    <location>
        <begin position="118"/>
        <end position="144"/>
    </location>
</feature>
<dbReference type="RefSeq" id="XP_022756490.1">
    <property type="nucleotide sequence ID" value="XM_022900755.1"/>
</dbReference>
<comment type="similarity">
    <text evidence="2 8">Belongs to the Aux/IAA family.</text>
</comment>
<keyword evidence="9" id="KW-0812">Transmembrane</keyword>
<keyword evidence="4 8" id="KW-0805">Transcription regulation</keyword>
<evidence type="ECO:0000259" key="10">
    <source>
        <dbReference type="PROSITE" id="PS51745"/>
    </source>
</evidence>
<evidence type="ECO:0000256" key="8">
    <source>
        <dbReference type="RuleBase" id="RU004549"/>
    </source>
</evidence>
<keyword evidence="11" id="KW-1185">Reference proteome</keyword>
<evidence type="ECO:0000256" key="4">
    <source>
        <dbReference type="ARBA" id="ARBA00023015"/>
    </source>
</evidence>
<keyword evidence="9" id="KW-1133">Transmembrane helix</keyword>
<dbReference type="Gene3D" id="3.10.20.90">
    <property type="entry name" value="Phosphatidylinositol 3-kinase Catalytic Subunit, Chain A, domain 1"/>
    <property type="match status" value="1"/>
</dbReference>
<dbReference type="GeneID" id="111304230"/>
<dbReference type="SUPFAM" id="SSF54277">
    <property type="entry name" value="CAD &amp; PB1 domains"/>
    <property type="match status" value="1"/>
</dbReference>
<keyword evidence="6 8" id="KW-0539">Nucleus</keyword>
<keyword evidence="5 8" id="KW-0804">Transcription</keyword>
<dbReference type="GO" id="GO:0005634">
    <property type="term" value="C:nucleus"/>
    <property type="evidence" value="ECO:0007669"/>
    <property type="project" value="UniProtKB-SubCell"/>
</dbReference>
<dbReference type="PANTHER" id="PTHR31734">
    <property type="entry name" value="AUXIN-RESPONSIVE PROTEIN IAA17"/>
    <property type="match status" value="1"/>
</dbReference>
<protein>
    <recommendedName>
        <fullName evidence="8">Auxin-responsive protein</fullName>
    </recommendedName>
</protein>
<evidence type="ECO:0000256" key="6">
    <source>
        <dbReference type="ARBA" id="ARBA00023242"/>
    </source>
</evidence>
<name>A0A6P5ZVF9_DURZI</name>
<dbReference type="InterPro" id="IPR053793">
    <property type="entry name" value="PB1-like"/>
</dbReference>
<dbReference type="GO" id="GO:0009734">
    <property type="term" value="P:auxin-activated signaling pathway"/>
    <property type="evidence" value="ECO:0007669"/>
    <property type="project" value="UniProtKB-UniRule"/>
</dbReference>
<evidence type="ECO:0000256" key="9">
    <source>
        <dbReference type="SAM" id="Phobius"/>
    </source>
</evidence>
<sequence>MCMELQLGLALPSTPIITIKMFDLNSYGYEPREALGSNTLSQPLLKLGPCDININSSSSSSSSSGGGSKKRGFDEVLLFDENRNVPKTLPLLLWTNKPNDEDDPKDLDDNSSSAIFEYLTLFLSPLFLFLYVCFVRLSVSLFILETCRVSFRVRFRTRKKILKLEFLFFFLVIINILDECMFGNLLFMGFNLWFDRNDGQGLVGWPPVKTWGKKLRREVPNDEADNNPMVAAAENGCGGSASNSTYVKVKMEGVAIARKIDLSVHHSFETLINTLMKMFGIPDENWKSFKLTYQDTEGDWLLAEDVPWRTFIRSLKCLKLIKSRG</sequence>
<dbReference type="PANTHER" id="PTHR31734:SF38">
    <property type="entry name" value="AUXIN-RESPONSIVE PROTEIN IAA29"/>
    <property type="match status" value="1"/>
</dbReference>